<dbReference type="AlphaFoldDB" id="A0A848M824"/>
<evidence type="ECO:0000259" key="5">
    <source>
        <dbReference type="Pfam" id="PF03717"/>
    </source>
</evidence>
<organism evidence="6 7">
    <name type="scientific">Paenibacillus lemnae</name>
    <dbReference type="NCBI Taxonomy" id="1330551"/>
    <lineage>
        <taxon>Bacteria</taxon>
        <taxon>Bacillati</taxon>
        <taxon>Bacillota</taxon>
        <taxon>Bacilli</taxon>
        <taxon>Bacillales</taxon>
        <taxon>Paenibacillaceae</taxon>
        <taxon>Paenibacillus</taxon>
    </lineage>
</organism>
<dbReference type="InterPro" id="IPR036138">
    <property type="entry name" value="PBP_dimer_sf"/>
</dbReference>
<dbReference type="InterPro" id="IPR005311">
    <property type="entry name" value="PBP_dimer"/>
</dbReference>
<dbReference type="SUPFAM" id="SSF56519">
    <property type="entry name" value="Penicillin binding protein dimerisation domain"/>
    <property type="match status" value="1"/>
</dbReference>
<sequence>MHRSRQHRIFYGWMLLAILLFLLMGRLAWIQLVMKHQHMPGTKRTLLESSKLQRERAVVLDTGRGHFLDRNGSALTGKLIWTAVLFPVPERSMLSEDSIERTAEILQSDPNDLTKIWTGLKEPRLWHGKDGRLPVPLSEQQQQALTALQLPYVKILPYEQRYGDMESGMQWLGFISGQRKENQFFEHYQNVMGTSGLEKTLDPLLQGISPTIISFTVDSKNRLIQEFDPMVKADSNPYYPLRFTTTVDRTIQKGIEKLMSEAGVKEGAVVVQDVSNGDIIAMVSLPFYNPERVNPEEGQWENRALQSTSPGSVFKIITAAAALETGAVSAKDTFHCSGQFGHYGLSCWKEHGHGTLDLREGFAQSCNVVFAELGTRLSGAQIQDTANKLGLGYEAGWQAAHVLGLKLFKPLDHEERGMVFAQGTDSRDEGVRVQTAIGQRDVSMTPLQASNLIVTLLNEGRGFRPRMISRISYANGQELHSFPVLQNRLFDTISKKTARTLLEWMQDVVNEGTGKTLKKTAAWQLAGKSGTAEVLSKGSPRNNQWFVGYGPVKQPRYAVSVLVKNMKPGSRHQATDLFGDIMNLLAGT</sequence>
<feature type="domain" description="Penicillin-binding protein dimerisation" evidence="5">
    <location>
        <begin position="63"/>
        <end position="226"/>
    </location>
</feature>
<dbReference type="InterPro" id="IPR050515">
    <property type="entry name" value="Beta-lactam/transpept"/>
</dbReference>
<reference evidence="6 7" key="1">
    <citation type="submission" date="2020-04" db="EMBL/GenBank/DDBJ databases">
        <title>Paenibacillus algicola sp. nov., a novel marine bacterium producing alginate lyase.</title>
        <authorList>
            <person name="Huang H."/>
        </authorList>
    </citation>
    <scope>NUCLEOTIDE SEQUENCE [LARGE SCALE GENOMIC DNA]</scope>
    <source>
        <strain evidence="6 7">L7-75</strain>
    </source>
</reference>
<dbReference type="GO" id="GO:0005886">
    <property type="term" value="C:plasma membrane"/>
    <property type="evidence" value="ECO:0007669"/>
    <property type="project" value="TreeGrafter"/>
</dbReference>
<dbReference type="EMBL" id="JABBPN010000012">
    <property type="protein sequence ID" value="NMO96785.1"/>
    <property type="molecule type" value="Genomic_DNA"/>
</dbReference>
<keyword evidence="3" id="KW-0472">Membrane</keyword>
<gene>
    <name evidence="6" type="ORF">HII30_13550</name>
</gene>
<dbReference type="GO" id="GO:0071972">
    <property type="term" value="F:peptidoglycan L,D-transpeptidase activity"/>
    <property type="evidence" value="ECO:0007669"/>
    <property type="project" value="TreeGrafter"/>
</dbReference>
<dbReference type="Gene3D" id="3.40.710.10">
    <property type="entry name" value="DD-peptidase/beta-lactamase superfamily"/>
    <property type="match status" value="1"/>
</dbReference>
<dbReference type="Gene3D" id="3.90.1310.10">
    <property type="entry name" value="Penicillin-binding protein 2a (Domain 2)"/>
    <property type="match status" value="1"/>
</dbReference>
<dbReference type="Pfam" id="PF00905">
    <property type="entry name" value="Transpeptidase"/>
    <property type="match status" value="1"/>
</dbReference>
<dbReference type="SUPFAM" id="SSF56601">
    <property type="entry name" value="beta-lactamase/transpeptidase-like"/>
    <property type="match status" value="1"/>
</dbReference>
<dbReference type="PANTHER" id="PTHR30627">
    <property type="entry name" value="PEPTIDOGLYCAN D,D-TRANSPEPTIDASE"/>
    <property type="match status" value="1"/>
</dbReference>
<proteinExistence type="inferred from homology"/>
<dbReference type="Proteomes" id="UP000565468">
    <property type="component" value="Unassembled WGS sequence"/>
</dbReference>
<evidence type="ECO:0000256" key="1">
    <source>
        <dbReference type="ARBA" id="ARBA00004370"/>
    </source>
</evidence>
<dbReference type="GO" id="GO:0008658">
    <property type="term" value="F:penicillin binding"/>
    <property type="evidence" value="ECO:0007669"/>
    <property type="project" value="InterPro"/>
</dbReference>
<keyword evidence="7" id="KW-1185">Reference proteome</keyword>
<protein>
    <submittedName>
        <fullName evidence="6">Penicillin-binding protein 2</fullName>
    </submittedName>
</protein>
<dbReference type="InterPro" id="IPR012338">
    <property type="entry name" value="Beta-lactam/transpept-like"/>
</dbReference>
<evidence type="ECO:0000256" key="2">
    <source>
        <dbReference type="ARBA" id="ARBA00007171"/>
    </source>
</evidence>
<comment type="subcellular location">
    <subcellularLocation>
        <location evidence="1">Membrane</location>
    </subcellularLocation>
</comment>
<dbReference type="RefSeq" id="WP_169505577.1">
    <property type="nucleotide sequence ID" value="NZ_JABBPN010000012.1"/>
</dbReference>
<evidence type="ECO:0000256" key="3">
    <source>
        <dbReference type="ARBA" id="ARBA00023136"/>
    </source>
</evidence>
<evidence type="ECO:0000259" key="4">
    <source>
        <dbReference type="Pfam" id="PF00905"/>
    </source>
</evidence>
<name>A0A848M824_PAELE</name>
<comment type="similarity">
    <text evidence="2">Belongs to the transpeptidase family.</text>
</comment>
<feature type="domain" description="Penicillin-binding protein transpeptidase" evidence="4">
    <location>
        <begin position="267"/>
        <end position="582"/>
    </location>
</feature>
<dbReference type="PANTHER" id="PTHR30627:SF24">
    <property type="entry name" value="PENICILLIN-BINDING PROTEIN 4B"/>
    <property type="match status" value="1"/>
</dbReference>
<dbReference type="InterPro" id="IPR001460">
    <property type="entry name" value="PCN-bd_Tpept"/>
</dbReference>
<dbReference type="GO" id="GO:0071555">
    <property type="term" value="P:cell wall organization"/>
    <property type="evidence" value="ECO:0007669"/>
    <property type="project" value="TreeGrafter"/>
</dbReference>
<dbReference type="Pfam" id="PF03717">
    <property type="entry name" value="PBP_dimer"/>
    <property type="match status" value="1"/>
</dbReference>
<comment type="caution">
    <text evidence="6">The sequence shown here is derived from an EMBL/GenBank/DDBJ whole genome shotgun (WGS) entry which is preliminary data.</text>
</comment>
<evidence type="ECO:0000313" key="6">
    <source>
        <dbReference type="EMBL" id="NMO96785.1"/>
    </source>
</evidence>
<evidence type="ECO:0000313" key="7">
    <source>
        <dbReference type="Proteomes" id="UP000565468"/>
    </source>
</evidence>
<accession>A0A848M824</accession>